<proteinExistence type="predicted"/>
<dbReference type="EMBL" id="JAIWYP010000003">
    <property type="protein sequence ID" value="KAH3859037.1"/>
    <property type="molecule type" value="Genomic_DNA"/>
</dbReference>
<evidence type="ECO:0000256" key="1">
    <source>
        <dbReference type="SAM" id="Phobius"/>
    </source>
</evidence>
<organism evidence="2 3">
    <name type="scientific">Dreissena polymorpha</name>
    <name type="common">Zebra mussel</name>
    <name type="synonym">Mytilus polymorpha</name>
    <dbReference type="NCBI Taxonomy" id="45954"/>
    <lineage>
        <taxon>Eukaryota</taxon>
        <taxon>Metazoa</taxon>
        <taxon>Spiralia</taxon>
        <taxon>Lophotrochozoa</taxon>
        <taxon>Mollusca</taxon>
        <taxon>Bivalvia</taxon>
        <taxon>Autobranchia</taxon>
        <taxon>Heteroconchia</taxon>
        <taxon>Euheterodonta</taxon>
        <taxon>Imparidentia</taxon>
        <taxon>Neoheterodontei</taxon>
        <taxon>Myida</taxon>
        <taxon>Dreissenoidea</taxon>
        <taxon>Dreissenidae</taxon>
        <taxon>Dreissena</taxon>
    </lineage>
</organism>
<reference evidence="2" key="2">
    <citation type="submission" date="2020-11" db="EMBL/GenBank/DDBJ databases">
        <authorList>
            <person name="McCartney M.A."/>
            <person name="Auch B."/>
            <person name="Kono T."/>
            <person name="Mallez S."/>
            <person name="Becker A."/>
            <person name="Gohl D.M."/>
            <person name="Silverstein K.A.T."/>
            <person name="Koren S."/>
            <person name="Bechman K.B."/>
            <person name="Herman A."/>
            <person name="Abrahante J.E."/>
            <person name="Garbe J."/>
        </authorList>
    </citation>
    <scope>NUCLEOTIDE SEQUENCE</scope>
    <source>
        <strain evidence="2">Duluth1</strain>
        <tissue evidence="2">Whole animal</tissue>
    </source>
</reference>
<keyword evidence="1" id="KW-1133">Transmembrane helix</keyword>
<feature type="transmembrane region" description="Helical" evidence="1">
    <location>
        <begin position="62"/>
        <end position="80"/>
    </location>
</feature>
<keyword evidence="1" id="KW-0472">Membrane</keyword>
<keyword evidence="3" id="KW-1185">Reference proteome</keyword>
<dbReference type="AlphaFoldDB" id="A0A9D4R9Y5"/>
<sequence length="94" mass="10516">MPADGEMRFVDLAREQFVLTMRRFVMNKCFLSSALNGACVGLAGLVVGYIRTSDLRKASRFYVVPSIAFGFLASNTFCNLRQAKHRRATPLIPQ</sequence>
<gene>
    <name evidence="2" type="ORF">DPMN_101683</name>
</gene>
<keyword evidence="1" id="KW-0812">Transmembrane</keyword>
<dbReference type="Proteomes" id="UP000828390">
    <property type="component" value="Unassembled WGS sequence"/>
</dbReference>
<protein>
    <submittedName>
        <fullName evidence="2">Uncharacterized protein</fullName>
    </submittedName>
</protein>
<accession>A0A9D4R9Y5</accession>
<name>A0A9D4R9Y5_DREPO</name>
<evidence type="ECO:0000313" key="2">
    <source>
        <dbReference type="EMBL" id="KAH3859037.1"/>
    </source>
</evidence>
<reference evidence="2" key="1">
    <citation type="journal article" date="2019" name="bioRxiv">
        <title>The Genome of the Zebra Mussel, Dreissena polymorpha: A Resource for Invasive Species Research.</title>
        <authorList>
            <person name="McCartney M.A."/>
            <person name="Auch B."/>
            <person name="Kono T."/>
            <person name="Mallez S."/>
            <person name="Zhang Y."/>
            <person name="Obille A."/>
            <person name="Becker A."/>
            <person name="Abrahante J.E."/>
            <person name="Garbe J."/>
            <person name="Badalamenti J.P."/>
            <person name="Herman A."/>
            <person name="Mangelson H."/>
            <person name="Liachko I."/>
            <person name="Sullivan S."/>
            <person name="Sone E.D."/>
            <person name="Koren S."/>
            <person name="Silverstein K.A.T."/>
            <person name="Beckman K.B."/>
            <person name="Gohl D.M."/>
        </authorList>
    </citation>
    <scope>NUCLEOTIDE SEQUENCE</scope>
    <source>
        <strain evidence="2">Duluth1</strain>
        <tissue evidence="2">Whole animal</tissue>
    </source>
</reference>
<feature type="transmembrane region" description="Helical" evidence="1">
    <location>
        <begin position="29"/>
        <end position="50"/>
    </location>
</feature>
<evidence type="ECO:0000313" key="3">
    <source>
        <dbReference type="Proteomes" id="UP000828390"/>
    </source>
</evidence>
<comment type="caution">
    <text evidence="2">The sequence shown here is derived from an EMBL/GenBank/DDBJ whole genome shotgun (WGS) entry which is preliminary data.</text>
</comment>